<gene>
    <name evidence="2" type="primary">AVEN_242653_1</name>
    <name evidence="2" type="ORF">TNIN_155481</name>
</gene>
<dbReference type="AlphaFoldDB" id="A0A8X7CU26"/>
<accession>A0A8X7CU26</accession>
<dbReference type="OrthoDB" id="6436862at2759"/>
<dbReference type="EMBL" id="BMAV01023599">
    <property type="protein sequence ID" value="GFY79490.1"/>
    <property type="molecule type" value="Genomic_DNA"/>
</dbReference>
<keyword evidence="3" id="KW-1185">Reference proteome</keyword>
<reference evidence="2" key="1">
    <citation type="submission" date="2020-08" db="EMBL/GenBank/DDBJ databases">
        <title>Multicomponent nature underlies the extraordinary mechanical properties of spider dragline silk.</title>
        <authorList>
            <person name="Kono N."/>
            <person name="Nakamura H."/>
            <person name="Mori M."/>
            <person name="Yoshida Y."/>
            <person name="Ohtoshi R."/>
            <person name="Malay A.D."/>
            <person name="Moran D.A.P."/>
            <person name="Tomita M."/>
            <person name="Numata K."/>
            <person name="Arakawa K."/>
        </authorList>
    </citation>
    <scope>NUCLEOTIDE SEQUENCE</scope>
</reference>
<organism evidence="2 3">
    <name type="scientific">Trichonephila inaurata madagascariensis</name>
    <dbReference type="NCBI Taxonomy" id="2747483"/>
    <lineage>
        <taxon>Eukaryota</taxon>
        <taxon>Metazoa</taxon>
        <taxon>Ecdysozoa</taxon>
        <taxon>Arthropoda</taxon>
        <taxon>Chelicerata</taxon>
        <taxon>Arachnida</taxon>
        <taxon>Araneae</taxon>
        <taxon>Araneomorphae</taxon>
        <taxon>Entelegynae</taxon>
        <taxon>Araneoidea</taxon>
        <taxon>Nephilidae</taxon>
        <taxon>Trichonephila</taxon>
        <taxon>Trichonephila inaurata</taxon>
    </lineage>
</organism>
<evidence type="ECO:0000256" key="1">
    <source>
        <dbReference type="SAM" id="MobiDB-lite"/>
    </source>
</evidence>
<feature type="region of interest" description="Disordered" evidence="1">
    <location>
        <begin position="40"/>
        <end position="69"/>
    </location>
</feature>
<feature type="compositionally biased region" description="Basic and acidic residues" evidence="1">
    <location>
        <begin position="48"/>
        <end position="57"/>
    </location>
</feature>
<feature type="compositionally biased region" description="Polar residues" evidence="1">
    <location>
        <begin position="156"/>
        <end position="177"/>
    </location>
</feature>
<evidence type="ECO:0000313" key="3">
    <source>
        <dbReference type="Proteomes" id="UP000886998"/>
    </source>
</evidence>
<proteinExistence type="predicted"/>
<sequence>MEKYKKKSLKFMGFSRDLRNEARNTERALSRQQRFSLLRPLDEVESTPNEKKREECSSRIPMFGKSKDPRLEMLQKWKQEKMLKQQQQSKLKKPAFKIGVVEQKPPPVLADRPLFAVDMKSSRSFKSRLQTSQFQSEKNKSKLVEKAENNISRTAIGNKNLKPLSTNFKTTTSNTVESKLAKNKDSSALPTFSNRVRGLPVAVDSKNKIRQDQSSIAKKQPVLISKLKEPSKISSGLCKPTNSKLLTKTHEQTSRTEIPKKNTSKIQDVSIKSNQKGLPVKGNIAKSIAVRSGTITSKLKDSVFEKNKSEKEETGKKEKESKEAKDYNVKEDINIPLLADAKNITFRCEISYIEPVEEVRKSFAPDGFKFRPPIELNSSLFLNEGPSSIFTRMKNEHERTHFTVSLGQPLKMIHQRQTEYFYCSTPKQKTVNQQQSPKKDIEDNIVDSEIKNGPDDSILNSVFCRDNDVLEDPVTSVQEEELKDDKVDTPGVSASTQEPILTISSDPSLEKSENICSDALEKDTVETFSENDLCTTEKLELLTTEDKIPSNAEQLQNSENGQICSNGLIPVKNNGLTSNYELRTRNFRRSEKPALESINETLETEKTPKSNKKNAKILQHNDFGPRRSLRLSKLSSSNFSPENLLDIRRPTLFGTPEKDEISLETCRSGLTYDFEKLELEDCSKFRAAHPRKVSLLYTPPSKGKQSLCKKSLGGDLMSFSPSM</sequence>
<protein>
    <submittedName>
        <fullName evidence="2">Uncharacterized protein</fullName>
    </submittedName>
</protein>
<feature type="region of interest" description="Disordered" evidence="1">
    <location>
        <begin position="587"/>
        <end position="621"/>
    </location>
</feature>
<evidence type="ECO:0000313" key="2">
    <source>
        <dbReference type="EMBL" id="GFY79490.1"/>
    </source>
</evidence>
<dbReference type="Proteomes" id="UP000886998">
    <property type="component" value="Unassembled WGS sequence"/>
</dbReference>
<feature type="region of interest" description="Disordered" evidence="1">
    <location>
        <begin position="304"/>
        <end position="325"/>
    </location>
</feature>
<feature type="region of interest" description="Disordered" evidence="1">
    <location>
        <begin position="156"/>
        <end position="192"/>
    </location>
</feature>
<name>A0A8X7CU26_9ARAC</name>
<comment type="caution">
    <text evidence="2">The sequence shown here is derived from an EMBL/GenBank/DDBJ whole genome shotgun (WGS) entry which is preliminary data.</text>
</comment>